<feature type="region of interest" description="Disordered" evidence="1">
    <location>
        <begin position="87"/>
        <end position="108"/>
    </location>
</feature>
<proteinExistence type="predicted"/>
<dbReference type="EMBL" id="CP008947">
    <property type="protein sequence ID" value="AII03453.1"/>
    <property type="molecule type" value="Genomic_DNA"/>
</dbReference>
<sequence length="108" mass="12580">MTSRNTQQRQIHSRRREVRTGGDSMPVSPHTSLQHVQDRTTDLRRWLDTGDNTAALTAYLRDEPVDHRWLTTYKRLTHDLLRAVDHACPPRAPHQTPTSDVGRHPDRR</sequence>
<organism evidence="2 3">
    <name type="scientific">Rhodococcus opacus</name>
    <name type="common">Nocardia opaca</name>
    <dbReference type="NCBI Taxonomy" id="37919"/>
    <lineage>
        <taxon>Bacteria</taxon>
        <taxon>Bacillati</taxon>
        <taxon>Actinomycetota</taxon>
        <taxon>Actinomycetes</taxon>
        <taxon>Mycobacteriales</taxon>
        <taxon>Nocardiaceae</taxon>
        <taxon>Rhodococcus</taxon>
    </lineage>
</organism>
<gene>
    <name evidence="2" type="ORF">EP51_01975</name>
</gene>
<feature type="compositionally biased region" description="Polar residues" evidence="1">
    <location>
        <begin position="1"/>
        <end position="10"/>
    </location>
</feature>
<evidence type="ECO:0000313" key="2">
    <source>
        <dbReference type="EMBL" id="AII03453.1"/>
    </source>
</evidence>
<evidence type="ECO:0000313" key="3">
    <source>
        <dbReference type="Proteomes" id="UP000028488"/>
    </source>
</evidence>
<dbReference type="Proteomes" id="UP000028488">
    <property type="component" value="Chromosome"/>
</dbReference>
<dbReference type="eggNOG" id="ENOG5031FZS">
    <property type="taxonomic scope" value="Bacteria"/>
</dbReference>
<feature type="region of interest" description="Disordered" evidence="1">
    <location>
        <begin position="1"/>
        <end position="37"/>
    </location>
</feature>
<dbReference type="AlphaFoldDB" id="A0A076EEE3"/>
<name>A0A076EEE3_RHOOP</name>
<accession>A0A076EEE3</accession>
<evidence type="ECO:0000256" key="1">
    <source>
        <dbReference type="SAM" id="MobiDB-lite"/>
    </source>
</evidence>
<reference evidence="2 3" key="1">
    <citation type="submission" date="2014-07" db="EMBL/GenBank/DDBJ databases">
        <title>Genome Sequence of Rhodococcus opacus Strain R7, a Biodegrader of Mono- and Polycyclic Aromatic Hydrocarbons.</title>
        <authorList>
            <person name="Di Gennaro P."/>
            <person name="Zampolli J."/>
            <person name="Presti I."/>
            <person name="Cappelletti M."/>
            <person name="D'Ursi P."/>
            <person name="Orro A."/>
            <person name="Mezzelani A."/>
            <person name="Milanesi L."/>
        </authorList>
    </citation>
    <scope>NUCLEOTIDE SEQUENCE [LARGE SCALE GENOMIC DNA]</scope>
    <source>
        <strain evidence="2 3">R7</strain>
    </source>
</reference>
<protein>
    <submittedName>
        <fullName evidence="2">Uncharacterized protein</fullName>
    </submittedName>
</protein>